<dbReference type="InterPro" id="IPR035979">
    <property type="entry name" value="RBD_domain_sf"/>
</dbReference>
<feature type="region of interest" description="Disordered" evidence="9">
    <location>
        <begin position="152"/>
        <end position="181"/>
    </location>
</feature>
<keyword evidence="7" id="KW-0539">Nucleus</keyword>
<dbReference type="Pfam" id="PF00076">
    <property type="entry name" value="RRM_1"/>
    <property type="match status" value="1"/>
</dbReference>
<reference evidence="11" key="1">
    <citation type="journal article" date="2021" name="Nat. Commun.">
        <title>Genomic analyses provide insights into spinach domestication and the genetic basis of agronomic traits.</title>
        <authorList>
            <person name="Cai X."/>
            <person name="Sun X."/>
            <person name="Xu C."/>
            <person name="Sun H."/>
            <person name="Wang X."/>
            <person name="Ge C."/>
            <person name="Zhang Z."/>
            <person name="Wang Q."/>
            <person name="Fei Z."/>
            <person name="Jiao C."/>
            <person name="Wang Q."/>
        </authorList>
    </citation>
    <scope>NUCLEOTIDE SEQUENCE [LARGE SCALE GENOMIC DNA]</scope>
    <source>
        <strain evidence="11">cv. Varoflay</strain>
    </source>
</reference>
<dbReference type="RefSeq" id="XP_021844006.2">
    <property type="nucleotide sequence ID" value="XM_021988314.2"/>
</dbReference>
<evidence type="ECO:0000256" key="1">
    <source>
        <dbReference type="ARBA" id="ARBA00004123"/>
    </source>
</evidence>
<dbReference type="GeneID" id="110783927"/>
<feature type="region of interest" description="Disordered" evidence="9">
    <location>
        <begin position="630"/>
        <end position="670"/>
    </location>
</feature>
<comment type="subcellular location">
    <subcellularLocation>
        <location evidence="1">Nucleus</location>
    </subcellularLocation>
</comment>
<evidence type="ECO:0000313" key="12">
    <source>
        <dbReference type="RefSeq" id="XP_021844006.2"/>
    </source>
</evidence>
<dbReference type="KEGG" id="soe:110783927"/>
<dbReference type="GO" id="GO:0008143">
    <property type="term" value="F:poly(A) binding"/>
    <property type="evidence" value="ECO:0000318"/>
    <property type="project" value="GO_Central"/>
</dbReference>
<dbReference type="InterPro" id="IPR012677">
    <property type="entry name" value="Nucleotide-bd_a/b_plait_sf"/>
</dbReference>
<dbReference type="GO" id="GO:0008270">
    <property type="term" value="F:zinc ion binding"/>
    <property type="evidence" value="ECO:0007669"/>
    <property type="project" value="UniProtKB-KW"/>
</dbReference>
<keyword evidence="5" id="KW-0863">Zinc-finger</keyword>
<feature type="domain" description="RRM" evidence="10">
    <location>
        <begin position="494"/>
        <end position="570"/>
    </location>
</feature>
<keyword evidence="8" id="KW-0694">RNA-binding</keyword>
<keyword evidence="4" id="KW-0677">Repeat</keyword>
<evidence type="ECO:0000256" key="2">
    <source>
        <dbReference type="ARBA" id="ARBA00008423"/>
    </source>
</evidence>
<evidence type="ECO:0000256" key="6">
    <source>
        <dbReference type="ARBA" id="ARBA00022833"/>
    </source>
</evidence>
<dbReference type="GO" id="GO:0005737">
    <property type="term" value="C:cytoplasm"/>
    <property type="evidence" value="ECO:0000318"/>
    <property type="project" value="GO_Central"/>
</dbReference>
<evidence type="ECO:0000256" key="8">
    <source>
        <dbReference type="PROSITE-ProRule" id="PRU00176"/>
    </source>
</evidence>
<dbReference type="AlphaFoldDB" id="A0A9R0I7E1"/>
<dbReference type="PROSITE" id="PS50102">
    <property type="entry name" value="RRM"/>
    <property type="match status" value="1"/>
</dbReference>
<dbReference type="CDD" id="cd00590">
    <property type="entry name" value="RRM_SF"/>
    <property type="match status" value="1"/>
</dbReference>
<name>A0A9R0I7E1_SPIOL</name>
<evidence type="ECO:0000256" key="4">
    <source>
        <dbReference type="ARBA" id="ARBA00022737"/>
    </source>
</evidence>
<gene>
    <name evidence="12" type="primary">LOC110783927</name>
</gene>
<organism evidence="11 12">
    <name type="scientific">Spinacia oleracea</name>
    <name type="common">Spinach</name>
    <dbReference type="NCBI Taxonomy" id="3562"/>
    <lineage>
        <taxon>Eukaryota</taxon>
        <taxon>Viridiplantae</taxon>
        <taxon>Streptophyta</taxon>
        <taxon>Embryophyta</taxon>
        <taxon>Tracheophyta</taxon>
        <taxon>Spermatophyta</taxon>
        <taxon>Magnoliopsida</taxon>
        <taxon>eudicotyledons</taxon>
        <taxon>Gunneridae</taxon>
        <taxon>Pentapetalae</taxon>
        <taxon>Caryophyllales</taxon>
        <taxon>Chenopodiaceae</taxon>
        <taxon>Chenopodioideae</taxon>
        <taxon>Anserineae</taxon>
        <taxon>Spinacia</taxon>
    </lineage>
</organism>
<dbReference type="InterPro" id="IPR002483">
    <property type="entry name" value="PWI_dom"/>
</dbReference>
<keyword evidence="6" id="KW-0862">Zinc</keyword>
<dbReference type="Gene3D" id="1.10.340.40">
    <property type="entry name" value="Nuclear abundant poly(A) RNA-bind protein 2, N-terminal domain"/>
    <property type="match status" value="1"/>
</dbReference>
<feature type="region of interest" description="Disordered" evidence="9">
    <location>
        <begin position="239"/>
        <end position="268"/>
    </location>
</feature>
<dbReference type="InterPro" id="IPR000504">
    <property type="entry name" value="RRM_dom"/>
</dbReference>
<dbReference type="Proteomes" id="UP000813463">
    <property type="component" value="Chromosome 1"/>
</dbReference>
<dbReference type="Pfam" id="PF01480">
    <property type="entry name" value="PWI"/>
    <property type="match status" value="1"/>
</dbReference>
<evidence type="ECO:0000313" key="11">
    <source>
        <dbReference type="Proteomes" id="UP000813463"/>
    </source>
</evidence>
<dbReference type="GO" id="GO:0043488">
    <property type="term" value="P:regulation of mRNA stability"/>
    <property type="evidence" value="ECO:0000318"/>
    <property type="project" value="GO_Central"/>
</dbReference>
<dbReference type="Gene3D" id="3.30.70.330">
    <property type="match status" value="1"/>
</dbReference>
<comment type="similarity">
    <text evidence="2">Belongs to the ZC3H14 family.</text>
</comment>
<evidence type="ECO:0000256" key="3">
    <source>
        <dbReference type="ARBA" id="ARBA00022723"/>
    </source>
</evidence>
<dbReference type="PANTHER" id="PTHR14738">
    <property type="entry name" value="ZINC FINGER CCCH DOMAIN-CONTAINING PROTEIN 14"/>
    <property type="match status" value="1"/>
</dbReference>
<protein>
    <submittedName>
        <fullName evidence="12">Nucleolin 2</fullName>
    </submittedName>
</protein>
<proteinExistence type="inferred from homology"/>
<dbReference type="PANTHER" id="PTHR14738:SF29">
    <property type="entry name" value="ZINC FINGER CCCH DOMAIN-CONTAINING PROTEIN 14"/>
    <property type="match status" value="1"/>
</dbReference>
<dbReference type="SUPFAM" id="SSF54928">
    <property type="entry name" value="RNA-binding domain, RBD"/>
    <property type="match status" value="1"/>
</dbReference>
<feature type="compositionally biased region" description="Polar residues" evidence="9">
    <location>
        <begin position="168"/>
        <end position="181"/>
    </location>
</feature>
<sequence>MVVLPEFPKSFKLSRKSDFASKLKPLILHKLNQYGFDYSDGVLAEYITILVCNGKNQNHVRDGLQAFLGIRTEEFVSWLWKFLLKNETQFTAAVSSVRKDKISHSSRDIDRDKDDASRTFKNCKSQGNRGSASLMAEREETCCSLKQTCKSDDIEPSKNHHPPPAKEMTNSPIQSNVPQSKVPNFSSLIKVTSSVRKYEIERVDGFEKRSRYPDLFPRTTSLKEDLASELKYPPASVAKSSRCSKLADKKSAPVLGRPPASLPERSPASGTYFSNVSKLSVVPSSGINQSRQSVWDRLGKPPKDVPSRSQIADVCARDKAHCNKSWTDQNSALIPKPSAQMDQDSPLPALSIVQGRRRLKQGHQVVQGDGAQKNYDAMRPKNVDKTDAEIPSIINIGRKRQFGEINSNIDAGMVTMKRADNQFEKTCQSHKISEFPSEASHSVDPQVNEIKLRMRQIEIEMVKLRTKQTLMEADGKTNLLTNCGTMKPTEDKSRTVLVTNVHFEATKETLSLYFRKCGAVVDIKLADNVPSARDRSAYITFQNKEAADKALGFSGASFYSRSIKVCRNGEFPGPATASAGIAGKKMQITHSKSNIDPEGLSVSESHFKCQNEPLFSTHLEPMSSFCDQTKTVPGCQQEPSAASAEMAGESEQQNFATDTFASQKEPLTSF</sequence>
<evidence type="ECO:0000256" key="9">
    <source>
        <dbReference type="SAM" id="MobiDB-lite"/>
    </source>
</evidence>
<reference evidence="12" key="2">
    <citation type="submission" date="2025-08" db="UniProtKB">
        <authorList>
            <consortium name="RefSeq"/>
        </authorList>
    </citation>
    <scope>IDENTIFICATION</scope>
    <source>
        <tissue evidence="12">Leaf</tissue>
    </source>
</reference>
<evidence type="ECO:0000259" key="10">
    <source>
        <dbReference type="PROSITE" id="PS50102"/>
    </source>
</evidence>
<accession>A0A9R0I7E1</accession>
<dbReference type="SMART" id="SM00360">
    <property type="entry name" value="RRM"/>
    <property type="match status" value="1"/>
</dbReference>
<feature type="compositionally biased region" description="Polar residues" evidence="9">
    <location>
        <begin position="652"/>
        <end position="670"/>
    </location>
</feature>
<dbReference type="InterPro" id="IPR043094">
    <property type="entry name" value="Nab2/ZC3H14_N_sf"/>
</dbReference>
<evidence type="ECO:0000256" key="5">
    <source>
        <dbReference type="ARBA" id="ARBA00022771"/>
    </source>
</evidence>
<keyword evidence="11" id="KW-1185">Reference proteome</keyword>
<dbReference type="GO" id="GO:0005634">
    <property type="term" value="C:nucleus"/>
    <property type="evidence" value="ECO:0000318"/>
    <property type="project" value="GO_Central"/>
</dbReference>
<dbReference type="InterPro" id="IPR040366">
    <property type="entry name" value="Nab2/ZC3H14"/>
</dbReference>
<evidence type="ECO:0000256" key="7">
    <source>
        <dbReference type="ARBA" id="ARBA00023242"/>
    </source>
</evidence>
<feature type="compositionally biased region" description="Low complexity" evidence="9">
    <location>
        <begin position="638"/>
        <end position="651"/>
    </location>
</feature>
<keyword evidence="3" id="KW-0479">Metal-binding</keyword>